<sequence length="53" mass="5967">LHQGPLVVPRKENCGESLIPCFQWCTIEDMGSSAQPQTSHLQLRIVKGDFHFS</sequence>
<accession>A0A915A1U2</accession>
<keyword evidence="1" id="KW-1185">Reference proteome</keyword>
<organism evidence="1 2">
    <name type="scientific">Parascaris univalens</name>
    <name type="common">Nematode worm</name>
    <dbReference type="NCBI Taxonomy" id="6257"/>
    <lineage>
        <taxon>Eukaryota</taxon>
        <taxon>Metazoa</taxon>
        <taxon>Ecdysozoa</taxon>
        <taxon>Nematoda</taxon>
        <taxon>Chromadorea</taxon>
        <taxon>Rhabditida</taxon>
        <taxon>Spirurina</taxon>
        <taxon>Ascaridomorpha</taxon>
        <taxon>Ascaridoidea</taxon>
        <taxon>Ascarididae</taxon>
        <taxon>Parascaris</taxon>
    </lineage>
</organism>
<dbReference type="Proteomes" id="UP000887569">
    <property type="component" value="Unplaced"/>
</dbReference>
<reference evidence="2" key="1">
    <citation type="submission" date="2022-11" db="UniProtKB">
        <authorList>
            <consortium name="WormBaseParasite"/>
        </authorList>
    </citation>
    <scope>IDENTIFICATION</scope>
</reference>
<proteinExistence type="predicted"/>
<evidence type="ECO:0000313" key="2">
    <source>
        <dbReference type="WBParaSite" id="PgE156_g001_t07"/>
    </source>
</evidence>
<protein>
    <submittedName>
        <fullName evidence="2">Protein kinase domain-containing protein</fullName>
    </submittedName>
</protein>
<dbReference type="AlphaFoldDB" id="A0A915A1U2"/>
<evidence type="ECO:0000313" key="1">
    <source>
        <dbReference type="Proteomes" id="UP000887569"/>
    </source>
</evidence>
<dbReference type="WBParaSite" id="PgE156_g001_t07">
    <property type="protein sequence ID" value="PgE156_g001_t07"/>
    <property type="gene ID" value="PgE156_g001"/>
</dbReference>
<name>A0A915A1U2_PARUN</name>